<dbReference type="AlphaFoldDB" id="J9CBG8"/>
<evidence type="ECO:0000256" key="3">
    <source>
        <dbReference type="ARBA" id="ARBA00022827"/>
    </source>
</evidence>
<keyword evidence="1" id="KW-0285">Flavoprotein</keyword>
<dbReference type="PANTHER" id="PTHR46091:SF3">
    <property type="entry name" value="AMINE OXIDASE DOMAIN-CONTAINING PROTEIN"/>
    <property type="match status" value="1"/>
</dbReference>
<keyword evidence="4" id="KW-0521">NADP</keyword>
<evidence type="ECO:0000313" key="6">
    <source>
        <dbReference type="EMBL" id="EJW97290.1"/>
    </source>
</evidence>
<comment type="caution">
    <text evidence="6">The sequence shown here is derived from an EMBL/GenBank/DDBJ whole genome shotgun (WGS) entry which is preliminary data.</text>
</comment>
<dbReference type="EMBL" id="AMCI01004843">
    <property type="protein sequence ID" value="EJW97290.1"/>
    <property type="molecule type" value="Genomic_DNA"/>
</dbReference>
<dbReference type="Gene3D" id="3.50.50.60">
    <property type="entry name" value="FAD/NAD(P)-binding domain"/>
    <property type="match status" value="2"/>
</dbReference>
<keyword evidence="5" id="KW-0520">NAD</keyword>
<accession>J9CBG8</accession>
<name>J9CBG8_9ZZZZ</name>
<dbReference type="InterPro" id="IPR036188">
    <property type="entry name" value="FAD/NAD-bd_sf"/>
</dbReference>
<proteinExistence type="predicted"/>
<evidence type="ECO:0000256" key="5">
    <source>
        <dbReference type="ARBA" id="ARBA00023027"/>
    </source>
</evidence>
<gene>
    <name evidence="6" type="ORF">EVA_14609</name>
</gene>
<protein>
    <submittedName>
        <fullName evidence="6">FAD dependent oxidoreductase</fullName>
    </submittedName>
</protein>
<evidence type="ECO:0000256" key="2">
    <source>
        <dbReference type="ARBA" id="ARBA00022729"/>
    </source>
</evidence>
<reference evidence="6" key="1">
    <citation type="journal article" date="2012" name="PLoS ONE">
        <title>Gene sets for utilization of primary and secondary nutrition supplies in the distal gut of endangered iberian lynx.</title>
        <authorList>
            <person name="Alcaide M."/>
            <person name="Messina E."/>
            <person name="Richter M."/>
            <person name="Bargiela R."/>
            <person name="Peplies J."/>
            <person name="Huws S.A."/>
            <person name="Newbold C.J."/>
            <person name="Golyshin P.N."/>
            <person name="Simon M.A."/>
            <person name="Lopez G."/>
            <person name="Yakimov M.M."/>
            <person name="Ferrer M."/>
        </authorList>
    </citation>
    <scope>NUCLEOTIDE SEQUENCE</scope>
</reference>
<keyword evidence="3" id="KW-0274">FAD</keyword>
<dbReference type="Pfam" id="PF13450">
    <property type="entry name" value="NAD_binding_8"/>
    <property type="match status" value="1"/>
</dbReference>
<evidence type="ECO:0000256" key="1">
    <source>
        <dbReference type="ARBA" id="ARBA00022630"/>
    </source>
</evidence>
<dbReference type="PANTHER" id="PTHR46091">
    <property type="entry name" value="BLR7054 PROTEIN"/>
    <property type="match status" value="1"/>
</dbReference>
<organism evidence="6">
    <name type="scientific">gut metagenome</name>
    <dbReference type="NCBI Taxonomy" id="749906"/>
    <lineage>
        <taxon>unclassified sequences</taxon>
        <taxon>metagenomes</taxon>
        <taxon>organismal metagenomes</taxon>
    </lineage>
</organism>
<sequence length="506" mass="57103">MKYDVVIIGGGLGGLECAYLLARQGQRVLVLEQGAVPGGCLQSYCRHHLSFDTGFHYVGGLDEGQSLYAAFKYLGLLDLPWHRLDADGFDRVTIGNRTFSFAEGFESFASRLGDDFPSERVAIRHYAELLRLSSMQQLVSLHPHAERLQFSPGVPSPAELLETGAWTYLNEHFHDPLLIQVLSGTSLKMELRKESLPLFTFLHGNAGYIESSWRLKGDGSLMVHALVDHIQDQGGVVLCHAKVEQLVVKNGKITAAVCANGERYEGDWFISDVHPAQTCAWVQPAQAVKPAYVHRINSLENTFGMFTVSLRIQPHTLRYFNYNHYLYRQPNVWDFYQDTTCTGGLLISCRVPENGSEYTSQVDLLCPMSWQSCQAWEKTRVGRRGGDYKRMKQRKTQECIELAERVLPGLRRFSHGYTSTPITWRDYTFTPQGSAYGIRKDFRNPLLTMLSPRTPIPNLLLTGQNLWLHGVHGVTLTAFHTCAVLLGKEAIWEMIGNDINQDFKII</sequence>
<evidence type="ECO:0000256" key="4">
    <source>
        <dbReference type="ARBA" id="ARBA00022857"/>
    </source>
</evidence>
<dbReference type="InterPro" id="IPR052206">
    <property type="entry name" value="Retinol_saturase"/>
</dbReference>
<keyword evidence="2" id="KW-0732">Signal</keyword>
<dbReference type="SUPFAM" id="SSF51905">
    <property type="entry name" value="FAD/NAD(P)-binding domain"/>
    <property type="match status" value="1"/>
</dbReference>